<dbReference type="InterPro" id="IPR002401">
    <property type="entry name" value="Cyt_P450_E_grp-I"/>
</dbReference>
<evidence type="ECO:0000256" key="3">
    <source>
        <dbReference type="ARBA" id="ARBA00004406"/>
    </source>
</evidence>
<dbReference type="SUPFAM" id="SSF48264">
    <property type="entry name" value="Cytochrome P450"/>
    <property type="match status" value="1"/>
</dbReference>
<protein>
    <submittedName>
        <fullName evidence="15">Cytochrome P450 2G1-like</fullName>
    </submittedName>
</protein>
<dbReference type="InterPro" id="IPR036396">
    <property type="entry name" value="Cyt_P450_sf"/>
</dbReference>
<dbReference type="InterPro" id="IPR050182">
    <property type="entry name" value="Cytochrome_P450_fam2"/>
</dbReference>
<keyword evidence="5" id="KW-0349">Heme</keyword>
<keyword evidence="7" id="KW-0256">Endoplasmic reticulum</keyword>
<organism evidence="15 16">
    <name type="scientific">Podarcis lilfordi</name>
    <name type="common">Lilford's wall lizard</name>
    <dbReference type="NCBI Taxonomy" id="74358"/>
    <lineage>
        <taxon>Eukaryota</taxon>
        <taxon>Metazoa</taxon>
        <taxon>Chordata</taxon>
        <taxon>Craniata</taxon>
        <taxon>Vertebrata</taxon>
        <taxon>Euteleostomi</taxon>
        <taxon>Lepidosauria</taxon>
        <taxon>Squamata</taxon>
        <taxon>Bifurcata</taxon>
        <taxon>Unidentata</taxon>
        <taxon>Episquamata</taxon>
        <taxon>Laterata</taxon>
        <taxon>Lacertibaenia</taxon>
        <taxon>Lacertidae</taxon>
        <taxon>Podarcis</taxon>
    </lineage>
</organism>
<keyword evidence="14" id="KW-0732">Signal</keyword>
<dbReference type="FunFam" id="1.10.630.10:FF:000238">
    <property type="entry name" value="Cytochrome P450 2A6"/>
    <property type="match status" value="1"/>
</dbReference>
<dbReference type="GO" id="GO:0016712">
    <property type="term" value="F:oxidoreductase activity, acting on paired donors, with incorporation or reduction of molecular oxygen, reduced flavin or flavoprotein as one donor, and incorporation of one atom of oxygen"/>
    <property type="evidence" value="ECO:0007669"/>
    <property type="project" value="TreeGrafter"/>
</dbReference>
<reference evidence="15" key="1">
    <citation type="submission" date="2022-12" db="EMBL/GenBank/DDBJ databases">
        <authorList>
            <person name="Alioto T."/>
            <person name="Alioto T."/>
            <person name="Gomez Garrido J."/>
        </authorList>
    </citation>
    <scope>NUCLEOTIDE SEQUENCE</scope>
</reference>
<dbReference type="GO" id="GO:0006805">
    <property type="term" value="P:xenobiotic metabolic process"/>
    <property type="evidence" value="ECO:0007669"/>
    <property type="project" value="TreeGrafter"/>
</dbReference>
<dbReference type="InterPro" id="IPR001128">
    <property type="entry name" value="Cyt_P450"/>
</dbReference>
<name>A0AA35KPG0_9SAUR</name>
<proteinExistence type="inferred from homology"/>
<feature type="region of interest" description="Disordered" evidence="13">
    <location>
        <begin position="164"/>
        <end position="200"/>
    </location>
</feature>
<dbReference type="PANTHER" id="PTHR24300:SF424">
    <property type="entry name" value="CYTOCHROME P450"/>
    <property type="match status" value="1"/>
</dbReference>
<gene>
    <name evidence="15" type="ORF">PODLI_1B019623</name>
</gene>
<evidence type="ECO:0000256" key="10">
    <source>
        <dbReference type="ARBA" id="ARBA00023004"/>
    </source>
</evidence>
<evidence type="ECO:0000256" key="12">
    <source>
        <dbReference type="ARBA" id="ARBA00023136"/>
    </source>
</evidence>
<evidence type="ECO:0000256" key="7">
    <source>
        <dbReference type="ARBA" id="ARBA00022824"/>
    </source>
</evidence>
<accession>A0AA35KPG0</accession>
<feature type="signal peptide" evidence="14">
    <location>
        <begin position="1"/>
        <end position="22"/>
    </location>
</feature>
<evidence type="ECO:0000256" key="14">
    <source>
        <dbReference type="SAM" id="SignalP"/>
    </source>
</evidence>
<evidence type="ECO:0000256" key="6">
    <source>
        <dbReference type="ARBA" id="ARBA00022723"/>
    </source>
</evidence>
<evidence type="ECO:0000256" key="8">
    <source>
        <dbReference type="ARBA" id="ARBA00022848"/>
    </source>
</evidence>
<dbReference type="Pfam" id="PF00067">
    <property type="entry name" value="p450"/>
    <property type="match status" value="1"/>
</dbReference>
<keyword evidence="9" id="KW-0560">Oxidoreductase</keyword>
<evidence type="ECO:0000313" key="16">
    <source>
        <dbReference type="Proteomes" id="UP001178461"/>
    </source>
</evidence>
<keyword evidence="16" id="KW-1185">Reference proteome</keyword>
<evidence type="ECO:0000256" key="5">
    <source>
        <dbReference type="ARBA" id="ARBA00022617"/>
    </source>
</evidence>
<dbReference type="GO" id="GO:0020037">
    <property type="term" value="F:heme binding"/>
    <property type="evidence" value="ECO:0007669"/>
    <property type="project" value="InterPro"/>
</dbReference>
<evidence type="ECO:0000313" key="15">
    <source>
        <dbReference type="EMBL" id="CAI5780738.1"/>
    </source>
</evidence>
<dbReference type="GO" id="GO:0008392">
    <property type="term" value="F:arachidonate epoxygenase activity"/>
    <property type="evidence" value="ECO:0007669"/>
    <property type="project" value="TreeGrafter"/>
</dbReference>
<feature type="compositionally biased region" description="Low complexity" evidence="13">
    <location>
        <begin position="177"/>
        <end position="193"/>
    </location>
</feature>
<evidence type="ECO:0000256" key="9">
    <source>
        <dbReference type="ARBA" id="ARBA00023002"/>
    </source>
</evidence>
<evidence type="ECO:0000256" key="4">
    <source>
        <dbReference type="ARBA" id="ARBA00010617"/>
    </source>
</evidence>
<feature type="chain" id="PRO_5041400987" evidence="14">
    <location>
        <begin position="23"/>
        <end position="200"/>
    </location>
</feature>
<comment type="similarity">
    <text evidence="4">Belongs to the cytochrome P450 family.</text>
</comment>
<dbReference type="GO" id="GO:0005506">
    <property type="term" value="F:iron ion binding"/>
    <property type="evidence" value="ECO:0007669"/>
    <property type="project" value="InterPro"/>
</dbReference>
<dbReference type="GO" id="GO:0019373">
    <property type="term" value="P:epoxygenase P450 pathway"/>
    <property type="evidence" value="ECO:0007669"/>
    <property type="project" value="TreeGrafter"/>
</dbReference>
<evidence type="ECO:0000256" key="2">
    <source>
        <dbReference type="ARBA" id="ARBA00004174"/>
    </source>
</evidence>
<dbReference type="Gene3D" id="1.10.630.10">
    <property type="entry name" value="Cytochrome P450"/>
    <property type="match status" value="1"/>
</dbReference>
<sequence length="200" mass="22198">MDPASIVTFLLVICLTWLLISAAVRSISSHGKLPPGPMPLPVIGNFLQIKSSETLKSLLRLRDKYGPVFTVYFGNRPIVVLCGHEAVKEALIDKAEEFSGRKTNPTLQRTFDGYGVVFSEGERWKQLRRFSLTILRNFGMGKKQLRIGSRRKLSSCWRNFIRPTRSLSTPPSPSAVPSPTLSAPSSLATALTTKTRISRP</sequence>
<evidence type="ECO:0000256" key="13">
    <source>
        <dbReference type="SAM" id="MobiDB-lite"/>
    </source>
</evidence>
<dbReference type="Proteomes" id="UP001178461">
    <property type="component" value="Chromosome 8"/>
</dbReference>
<keyword evidence="8" id="KW-0492">Microsome</keyword>
<dbReference type="EMBL" id="OX395133">
    <property type="protein sequence ID" value="CAI5780738.1"/>
    <property type="molecule type" value="Genomic_DNA"/>
</dbReference>
<keyword evidence="12" id="KW-0472">Membrane</keyword>
<keyword evidence="6" id="KW-0479">Metal-binding</keyword>
<dbReference type="PANTHER" id="PTHR24300">
    <property type="entry name" value="CYTOCHROME P450 508A4-RELATED"/>
    <property type="match status" value="1"/>
</dbReference>
<dbReference type="AlphaFoldDB" id="A0AA35KPG0"/>
<dbReference type="GO" id="GO:0005789">
    <property type="term" value="C:endoplasmic reticulum membrane"/>
    <property type="evidence" value="ECO:0007669"/>
    <property type="project" value="UniProtKB-SubCell"/>
</dbReference>
<keyword evidence="11" id="KW-0503">Monooxygenase</keyword>
<dbReference type="PRINTS" id="PR00463">
    <property type="entry name" value="EP450I"/>
</dbReference>
<comment type="subcellular location">
    <subcellularLocation>
        <location evidence="3">Endoplasmic reticulum membrane</location>
        <topology evidence="3">Peripheral membrane protein</topology>
    </subcellularLocation>
    <subcellularLocation>
        <location evidence="2">Microsome membrane</location>
        <topology evidence="2">Peripheral membrane protein</topology>
    </subcellularLocation>
</comment>
<evidence type="ECO:0000256" key="11">
    <source>
        <dbReference type="ARBA" id="ARBA00023033"/>
    </source>
</evidence>
<comment type="cofactor">
    <cofactor evidence="1">
        <name>heme</name>
        <dbReference type="ChEBI" id="CHEBI:30413"/>
    </cofactor>
</comment>
<keyword evidence="10" id="KW-0408">Iron</keyword>
<evidence type="ECO:0000256" key="1">
    <source>
        <dbReference type="ARBA" id="ARBA00001971"/>
    </source>
</evidence>